<reference evidence="2 3" key="1">
    <citation type="submission" date="2016-10" db="EMBL/GenBank/DDBJ databases">
        <authorList>
            <person name="de Groot N.N."/>
        </authorList>
    </citation>
    <scope>NUCLEOTIDE SEQUENCE [LARGE SCALE GENOMIC DNA]</scope>
    <source>
        <strain evidence="2 3">CGMCC 1.6493</strain>
    </source>
</reference>
<dbReference type="EMBL" id="FPAQ01000057">
    <property type="protein sequence ID" value="SFU01772.1"/>
    <property type="molecule type" value="Genomic_DNA"/>
</dbReference>
<feature type="transmembrane region" description="Helical" evidence="1">
    <location>
        <begin position="112"/>
        <end position="130"/>
    </location>
</feature>
<keyword evidence="1" id="KW-0812">Transmembrane</keyword>
<keyword evidence="1" id="KW-1133">Transmembrane helix</keyword>
<feature type="transmembrane region" description="Helical" evidence="1">
    <location>
        <begin position="32"/>
        <end position="53"/>
    </location>
</feature>
<protein>
    <submittedName>
        <fullName evidence="2">Uncharacterized protein</fullName>
    </submittedName>
</protein>
<evidence type="ECO:0000256" key="1">
    <source>
        <dbReference type="SAM" id="Phobius"/>
    </source>
</evidence>
<feature type="transmembrane region" description="Helical" evidence="1">
    <location>
        <begin position="74"/>
        <end position="92"/>
    </location>
</feature>
<evidence type="ECO:0000313" key="2">
    <source>
        <dbReference type="EMBL" id="SFU01772.1"/>
    </source>
</evidence>
<evidence type="ECO:0000313" key="3">
    <source>
        <dbReference type="Proteomes" id="UP000199594"/>
    </source>
</evidence>
<sequence length="372" mass="42278">MTYWAILAGLIYVAWHLLETFSELSFGVSSRLGFYLSFSQMYLILLSISLLVASGGTSKGKSKLDYRVFRKGGGDLPAIFFLLFFLGLPLYSVYQVNSASAHNLLFGIQSSINFWSVAIFFFVFLLYGFIEGGVNRKSKFPPASEILPATSRINKITHFLMSAVFIELLLGNSVNVVAGLHSSSVSSSVLIAAFDFSLIMFGVFLLFRRGKDDEHLNRLACLERDIVIHEIPKEEILERLQDEHLGRYLGDWIEQLLKESREKGNEITSHSDKVDEFLAEVSAIDKSYERERKGRVEEYVDELERKNDSYHQSIHPLLEWLKQASVQSALHNDSFMRSIIKSSADELKESSNEVSEKQKMAVKKLREWLGSE</sequence>
<proteinExistence type="predicted"/>
<keyword evidence="1" id="KW-0472">Membrane</keyword>
<dbReference type="Proteomes" id="UP000199594">
    <property type="component" value="Unassembled WGS sequence"/>
</dbReference>
<dbReference type="AlphaFoldDB" id="A0A1I7CQQ1"/>
<name>A0A1I7CQQ1_9GAMM</name>
<accession>A0A1I7CQQ1</accession>
<organism evidence="2 3">
    <name type="scientific">Halomonas saccharevitans</name>
    <dbReference type="NCBI Taxonomy" id="416872"/>
    <lineage>
        <taxon>Bacteria</taxon>
        <taxon>Pseudomonadati</taxon>
        <taxon>Pseudomonadota</taxon>
        <taxon>Gammaproteobacteria</taxon>
        <taxon>Oceanospirillales</taxon>
        <taxon>Halomonadaceae</taxon>
        <taxon>Halomonas</taxon>
    </lineage>
</organism>
<feature type="transmembrane region" description="Helical" evidence="1">
    <location>
        <begin position="187"/>
        <end position="207"/>
    </location>
</feature>
<gene>
    <name evidence="2" type="ORF">SAMN04487956_1572</name>
</gene>
<feature type="transmembrane region" description="Helical" evidence="1">
    <location>
        <begin position="159"/>
        <end position="181"/>
    </location>
</feature>